<name>A0AAQ4ECG1_AMBAM</name>
<accession>A0AAQ4ECG1</accession>
<organism evidence="3 4">
    <name type="scientific">Amblyomma americanum</name>
    <name type="common">Lone star tick</name>
    <dbReference type="NCBI Taxonomy" id="6943"/>
    <lineage>
        <taxon>Eukaryota</taxon>
        <taxon>Metazoa</taxon>
        <taxon>Ecdysozoa</taxon>
        <taxon>Arthropoda</taxon>
        <taxon>Chelicerata</taxon>
        <taxon>Arachnida</taxon>
        <taxon>Acari</taxon>
        <taxon>Parasitiformes</taxon>
        <taxon>Ixodida</taxon>
        <taxon>Ixodoidea</taxon>
        <taxon>Ixodidae</taxon>
        <taxon>Amblyomminae</taxon>
        <taxon>Amblyomma</taxon>
    </lineage>
</organism>
<proteinExistence type="predicted"/>
<sequence>MCDMKSTIEKELRKEFKELKSSMDFFSEQFDAMAKRCSKIEKENVSLKKENAALSEECSQLRKLVMNSEQRLTNLEQYSRNRNLELKGIPVVKDESLLDVLKQLEDVIQEPISEDDIDVCHLVPKKDGTCPNVVQFRTRGMHNTALEKARKTPRGQEEGSLARDRARIQLPAGVSKRDGKQLKQCWHKLKEKWRKEKAADSREVFRTGGGRPQRSEMTDQLQRVGAVASHMNVRVGNCYDSDHGRHGTDFRNNGR</sequence>
<dbReference type="EMBL" id="JARKHS020018302">
    <property type="protein sequence ID" value="KAK8772441.1"/>
    <property type="molecule type" value="Genomic_DNA"/>
</dbReference>
<dbReference type="Proteomes" id="UP001321473">
    <property type="component" value="Unassembled WGS sequence"/>
</dbReference>
<protein>
    <submittedName>
        <fullName evidence="3">Uncharacterized protein</fullName>
    </submittedName>
</protein>
<evidence type="ECO:0000256" key="2">
    <source>
        <dbReference type="SAM" id="MobiDB-lite"/>
    </source>
</evidence>
<keyword evidence="4" id="KW-1185">Reference proteome</keyword>
<dbReference type="AlphaFoldDB" id="A0AAQ4ECG1"/>
<evidence type="ECO:0000313" key="3">
    <source>
        <dbReference type="EMBL" id="KAK8772441.1"/>
    </source>
</evidence>
<reference evidence="3 4" key="1">
    <citation type="journal article" date="2023" name="Arcadia Sci">
        <title>De novo assembly of a long-read Amblyomma americanum tick genome.</title>
        <authorList>
            <person name="Chou S."/>
            <person name="Poskanzer K.E."/>
            <person name="Rollins M."/>
            <person name="Thuy-Boun P.S."/>
        </authorList>
    </citation>
    <scope>NUCLEOTIDE SEQUENCE [LARGE SCALE GENOMIC DNA]</scope>
    <source>
        <strain evidence="3">F_SG_1</strain>
        <tissue evidence="3">Salivary glands</tissue>
    </source>
</reference>
<comment type="caution">
    <text evidence="3">The sequence shown here is derived from an EMBL/GenBank/DDBJ whole genome shotgun (WGS) entry which is preliminary data.</text>
</comment>
<evidence type="ECO:0000256" key="1">
    <source>
        <dbReference type="SAM" id="Coils"/>
    </source>
</evidence>
<gene>
    <name evidence="3" type="ORF">V5799_024317</name>
</gene>
<feature type="coiled-coil region" evidence="1">
    <location>
        <begin position="9"/>
        <end position="71"/>
    </location>
</feature>
<evidence type="ECO:0000313" key="4">
    <source>
        <dbReference type="Proteomes" id="UP001321473"/>
    </source>
</evidence>
<feature type="region of interest" description="Disordered" evidence="2">
    <location>
        <begin position="197"/>
        <end position="218"/>
    </location>
</feature>
<keyword evidence="1" id="KW-0175">Coiled coil</keyword>